<gene>
    <name evidence="1" type="ORF">KI387_014067</name>
</gene>
<keyword evidence="2" id="KW-1185">Reference proteome</keyword>
<reference evidence="1 2" key="1">
    <citation type="journal article" date="2021" name="Nat. Plants">
        <title>The Taxus genome provides insights into paclitaxel biosynthesis.</title>
        <authorList>
            <person name="Xiong X."/>
            <person name="Gou J."/>
            <person name="Liao Q."/>
            <person name="Li Y."/>
            <person name="Zhou Q."/>
            <person name="Bi G."/>
            <person name="Li C."/>
            <person name="Du R."/>
            <person name="Wang X."/>
            <person name="Sun T."/>
            <person name="Guo L."/>
            <person name="Liang H."/>
            <person name="Lu P."/>
            <person name="Wu Y."/>
            <person name="Zhang Z."/>
            <person name="Ro D.K."/>
            <person name="Shang Y."/>
            <person name="Huang S."/>
            <person name="Yan J."/>
        </authorList>
    </citation>
    <scope>NUCLEOTIDE SEQUENCE [LARGE SCALE GENOMIC DNA]</scope>
    <source>
        <strain evidence="1">Ta-2019</strain>
    </source>
</reference>
<organism evidence="1 2">
    <name type="scientific">Taxus chinensis</name>
    <name type="common">Chinese yew</name>
    <name type="synonym">Taxus wallichiana var. chinensis</name>
    <dbReference type="NCBI Taxonomy" id="29808"/>
    <lineage>
        <taxon>Eukaryota</taxon>
        <taxon>Viridiplantae</taxon>
        <taxon>Streptophyta</taxon>
        <taxon>Embryophyta</taxon>
        <taxon>Tracheophyta</taxon>
        <taxon>Spermatophyta</taxon>
        <taxon>Pinopsida</taxon>
        <taxon>Pinidae</taxon>
        <taxon>Conifers II</taxon>
        <taxon>Cupressales</taxon>
        <taxon>Taxaceae</taxon>
        <taxon>Taxus</taxon>
    </lineage>
</organism>
<sequence length="128" mass="13970">MGVAVTMVQPTEALDLAVINSAEDSNGGRRFAYTSGDQIHLSAEYVENYGGDVKTEIRGDLYHEMTYVLQWNGQGNAPDGLIEGVADYVRLTAGLAPSHWVKPGGGDRWDQGYDVTAYFLQYCESISS</sequence>
<accession>A0AA38FDN6</accession>
<dbReference type="Pfam" id="PF04450">
    <property type="entry name" value="BSP"/>
    <property type="match status" value="1"/>
</dbReference>
<proteinExistence type="predicted"/>
<dbReference type="PANTHER" id="PTHR33321">
    <property type="match status" value="1"/>
</dbReference>
<protein>
    <submittedName>
        <fullName evidence="1">Uncharacterized protein</fullName>
    </submittedName>
</protein>
<dbReference type="EMBL" id="JAHRHJ020000009">
    <property type="protein sequence ID" value="KAH9302484.1"/>
    <property type="molecule type" value="Genomic_DNA"/>
</dbReference>
<name>A0AA38FDN6_TAXCH</name>
<dbReference type="OMA" id="FNQAIGH"/>
<dbReference type="InterPro" id="IPR007541">
    <property type="entry name" value="Uncharacterised_BSP"/>
</dbReference>
<dbReference type="PANTHER" id="PTHR33321:SF12">
    <property type="entry name" value="PLANT BASIC SECRETORY PROTEIN (BSP) FAMILY PROTEIN"/>
    <property type="match status" value="1"/>
</dbReference>
<evidence type="ECO:0000313" key="2">
    <source>
        <dbReference type="Proteomes" id="UP000824469"/>
    </source>
</evidence>
<dbReference type="Proteomes" id="UP000824469">
    <property type="component" value="Unassembled WGS sequence"/>
</dbReference>
<comment type="caution">
    <text evidence="1">The sequence shown here is derived from an EMBL/GenBank/DDBJ whole genome shotgun (WGS) entry which is preliminary data.</text>
</comment>
<dbReference type="AlphaFoldDB" id="A0AA38FDN6"/>
<evidence type="ECO:0000313" key="1">
    <source>
        <dbReference type="EMBL" id="KAH9302484.1"/>
    </source>
</evidence>
<feature type="non-terminal residue" evidence="1">
    <location>
        <position position="1"/>
    </location>
</feature>